<name>A0A8S9ZAC1_9BILA</name>
<evidence type="ECO:0000313" key="2">
    <source>
        <dbReference type="Proteomes" id="UP000605970"/>
    </source>
</evidence>
<comment type="caution">
    <text evidence="1">The sequence shown here is derived from an EMBL/GenBank/DDBJ whole genome shotgun (WGS) entry which is preliminary data.</text>
</comment>
<proteinExistence type="predicted"/>
<dbReference type="EMBL" id="JABEBT010000273">
    <property type="protein sequence ID" value="KAF7623351.1"/>
    <property type="molecule type" value="Genomic_DNA"/>
</dbReference>
<reference evidence="1" key="1">
    <citation type="journal article" date="2020" name="Ecol. Evol.">
        <title>Genome structure and content of the rice root-knot nematode (Meloidogyne graminicola).</title>
        <authorList>
            <person name="Phan N.T."/>
            <person name="Danchin E.G.J."/>
            <person name="Klopp C."/>
            <person name="Perfus-Barbeoch L."/>
            <person name="Kozlowski D.K."/>
            <person name="Koutsovoulos G.D."/>
            <person name="Lopez-Roques C."/>
            <person name="Bouchez O."/>
            <person name="Zahm M."/>
            <person name="Besnard G."/>
            <person name="Bellafiore S."/>
        </authorList>
    </citation>
    <scope>NUCLEOTIDE SEQUENCE</scope>
    <source>
        <strain evidence="1">VN-18</strain>
    </source>
</reference>
<protein>
    <submittedName>
        <fullName evidence="1">Uncharacterized protein</fullName>
    </submittedName>
</protein>
<sequence length="68" mass="7519">MNGCEQDDWALGILLGDVPTKCRLGKCLACNSHENGGCAEDWGHGWPSFLVGGRIDLWMLLEDHVQSY</sequence>
<dbReference type="Proteomes" id="UP000605970">
    <property type="component" value="Unassembled WGS sequence"/>
</dbReference>
<evidence type="ECO:0000313" key="1">
    <source>
        <dbReference type="EMBL" id="KAF7623351.1"/>
    </source>
</evidence>
<feature type="non-terminal residue" evidence="1">
    <location>
        <position position="1"/>
    </location>
</feature>
<keyword evidence="2" id="KW-1185">Reference proteome</keyword>
<gene>
    <name evidence="1" type="ORF">Mgra_00010307</name>
</gene>
<dbReference type="AlphaFoldDB" id="A0A8S9ZAC1"/>
<organism evidence="1 2">
    <name type="scientific">Meloidogyne graminicola</name>
    <dbReference type="NCBI Taxonomy" id="189291"/>
    <lineage>
        <taxon>Eukaryota</taxon>
        <taxon>Metazoa</taxon>
        <taxon>Ecdysozoa</taxon>
        <taxon>Nematoda</taxon>
        <taxon>Chromadorea</taxon>
        <taxon>Rhabditida</taxon>
        <taxon>Tylenchina</taxon>
        <taxon>Tylenchomorpha</taxon>
        <taxon>Tylenchoidea</taxon>
        <taxon>Meloidogynidae</taxon>
        <taxon>Meloidogyninae</taxon>
        <taxon>Meloidogyne</taxon>
    </lineage>
</organism>
<accession>A0A8S9ZAC1</accession>